<dbReference type="SUPFAM" id="SSF52540">
    <property type="entry name" value="P-loop containing nucleoside triphosphate hydrolases"/>
    <property type="match status" value="1"/>
</dbReference>
<evidence type="ECO:0000256" key="1">
    <source>
        <dbReference type="ARBA" id="ARBA00022737"/>
    </source>
</evidence>
<dbReference type="PANTHER" id="PTHR19211">
    <property type="entry name" value="ATP-BINDING TRANSPORT PROTEIN-RELATED"/>
    <property type="match status" value="1"/>
</dbReference>
<dbReference type="Gene3D" id="3.40.50.300">
    <property type="entry name" value="P-loop containing nucleotide triphosphate hydrolases"/>
    <property type="match status" value="1"/>
</dbReference>
<name>A0A812RAP2_9DINO</name>
<organism evidence="3 4">
    <name type="scientific">Symbiodinium natans</name>
    <dbReference type="NCBI Taxonomy" id="878477"/>
    <lineage>
        <taxon>Eukaryota</taxon>
        <taxon>Sar</taxon>
        <taxon>Alveolata</taxon>
        <taxon>Dinophyceae</taxon>
        <taxon>Suessiales</taxon>
        <taxon>Symbiodiniaceae</taxon>
        <taxon>Symbiodinium</taxon>
    </lineage>
</organism>
<keyword evidence="4" id="KW-1185">Reference proteome</keyword>
<protein>
    <submittedName>
        <fullName evidence="3">ABCF5 protein</fullName>
    </submittedName>
</protein>
<dbReference type="EMBL" id="CAJNDS010002323">
    <property type="protein sequence ID" value="CAE7431264.1"/>
    <property type="molecule type" value="Genomic_DNA"/>
</dbReference>
<dbReference type="InterPro" id="IPR003439">
    <property type="entry name" value="ABC_transporter-like_ATP-bd"/>
</dbReference>
<evidence type="ECO:0000259" key="2">
    <source>
        <dbReference type="Pfam" id="PF00005"/>
    </source>
</evidence>
<evidence type="ECO:0000313" key="3">
    <source>
        <dbReference type="EMBL" id="CAE7431264.1"/>
    </source>
</evidence>
<reference evidence="3" key="1">
    <citation type="submission" date="2021-02" db="EMBL/GenBank/DDBJ databases">
        <authorList>
            <person name="Dougan E. K."/>
            <person name="Rhodes N."/>
            <person name="Thang M."/>
            <person name="Chan C."/>
        </authorList>
    </citation>
    <scope>NUCLEOTIDE SEQUENCE</scope>
</reference>
<proteinExistence type="predicted"/>
<evidence type="ECO:0000313" key="4">
    <source>
        <dbReference type="Proteomes" id="UP000604046"/>
    </source>
</evidence>
<dbReference type="PANTHER" id="PTHR19211:SF95">
    <property type="entry name" value="ABC TRANSPORTER F FAMILY MEMBER 2"/>
    <property type="match status" value="1"/>
</dbReference>
<feature type="domain" description="ABC transporter" evidence="2">
    <location>
        <begin position="47"/>
        <end position="156"/>
    </location>
</feature>
<comment type="caution">
    <text evidence="3">The sequence shown here is derived from an EMBL/GenBank/DDBJ whole genome shotgun (WGS) entry which is preliminary data.</text>
</comment>
<gene>
    <name evidence="3" type="primary">ABCF5</name>
    <name evidence="3" type="ORF">SNAT2548_LOCUS23439</name>
</gene>
<dbReference type="InterPro" id="IPR050611">
    <property type="entry name" value="ABCF"/>
</dbReference>
<dbReference type="GO" id="GO:0005524">
    <property type="term" value="F:ATP binding"/>
    <property type="evidence" value="ECO:0007669"/>
    <property type="project" value="InterPro"/>
</dbReference>
<dbReference type="Pfam" id="PF00005">
    <property type="entry name" value="ABC_tran"/>
    <property type="match status" value="1"/>
</dbReference>
<dbReference type="AlphaFoldDB" id="A0A812RAP2"/>
<keyword evidence="1" id="KW-0677">Repeat</keyword>
<sequence length="189" mass="21434">MHGSKAWVNGVEQRGDSNRHEPGNFLHVLVCAFDLHKKMANMRSQRSTLLRILMGEEKPSGSGQVRTADPSMTGFFAQHQADLLPMDKTGWQVVKEANEILMDDRELQDIMKKFRFRGDRMHVKIASLSGGEKARLAIVKMMLIPSRMLIFDEPTNHLDVPMKETLEFALREYQGAVVVVSHDRTFAGL</sequence>
<dbReference type="OrthoDB" id="2110130at2759"/>
<dbReference type="InterPro" id="IPR027417">
    <property type="entry name" value="P-loop_NTPase"/>
</dbReference>
<dbReference type="GO" id="GO:0016887">
    <property type="term" value="F:ATP hydrolysis activity"/>
    <property type="evidence" value="ECO:0007669"/>
    <property type="project" value="InterPro"/>
</dbReference>
<dbReference type="Proteomes" id="UP000604046">
    <property type="component" value="Unassembled WGS sequence"/>
</dbReference>
<accession>A0A812RAP2</accession>